<evidence type="ECO:0000313" key="9">
    <source>
        <dbReference type="EMBL" id="MCQ4163776.1"/>
    </source>
</evidence>
<accession>A0ABT1QMM2</accession>
<sequence>MLKHFLDNKSLPALAAALATVLAGLSAPTAFATTVDLGSSPPDISSAVNPNVVVTFDDSGSMGATALPDSMSDDYNKKYYYDPRQNLIYFDPLKDYPPPLRPDGTAFPDATYTAAWRDGICANWSGSYCYGAANTRNLSTQFHQNFANETSTTNRPNSTTTTLAAIPTGVRGSITAGFWFECPTSLSETGCVMKVIGTAADPKPAPAPPAVAVPITTRFANWYAYYRTRNLMTRTALSRVFGGTSLDNKVRVIWQTINADYGSTPAIRSREVQDLTGTWKQNFFNWMFDVTNNGGTPNRRATIEAGKVFERTLTSNYMNPYWYPPLVAGGTGRSLECRQNFHMLVTDGYWNEGDPGLPTPYLKVSDSFTLPDGKAYAPGTADTKVYSNVGNYDSSIANIGFNYWARDLQPSLDNKVPAFYTDRTAPSGVVVPPTDPGSVAAVYWNPANDPATWQHVVQYMVTLGIAGNLSFPGDYAALRAGTKAWPTPSNNSPPAVDDTWHAAVNSRGEYFSAKNPTELVDQMTTILTSILTRRGGSTSPAVSTGVLTSNTLAFSAGYDSADWSGFLLGQEILSDGTLLSPPKWDASCRLTGGPCASTGNSTNAAPNPTPANRVILTSDSTVGSGKPFRWSALSAVQQAALQLISLPSTLDTRGAERVDYLRGVRTSESLAGAQALRKRGSVLGAVVNAQPRFYGPVEGTFTDDFPVGSPEYNAATSGTGGKFSDFRRAQLSRKPRVYMAANDGMLHAFDASDGPDGGLEKWAFVPNTLIMNGKMKKLTEPAIGLLPTVDDRPVIGEVFRNGSWRSLLVGSLRFGGRGIYALDITSPDATEANAASKVLWEFNNLSPGGANLGYTYDSANVARLRNGKWVVLVSSGYFPAVGPDSTAPAALLDRTSLFVIDLETGLLLREIQTPAGVRSYGLSGPEVVGYGNGEFRNVDDFAVAGDLAGNLWRFDLTDASPANWSVDLMFSTYDNVAADVGKQPITVTPIAFGDKRSTVGKGAILVFGTGKYLGDSDRLAAGTPTQSYYGIKDMGKGMTRITKAELVEQTMVRLPSGTRTLTNLPVPGSSKGWRFNFPVLGERNVVTLTPVFANGTAIFSTVIPAGDNPCDPARTGAIIVVDAQNGTGPGTLLNEAFGGASATANAAGKDVANPPAAGALGAVTAIGGGAYTALGLTDAAGNPISLNVIPVWRRGSWREALDFNN</sequence>
<evidence type="ECO:0000259" key="8">
    <source>
        <dbReference type="Pfam" id="PF05567"/>
    </source>
</evidence>
<evidence type="ECO:0000256" key="1">
    <source>
        <dbReference type="ARBA" id="ARBA00004561"/>
    </source>
</evidence>
<evidence type="ECO:0000313" key="10">
    <source>
        <dbReference type="Proteomes" id="UP001165498"/>
    </source>
</evidence>
<dbReference type="SUPFAM" id="SSF50998">
    <property type="entry name" value="Quinoprotein alcohol dehydrogenase-like"/>
    <property type="match status" value="1"/>
</dbReference>
<protein>
    <submittedName>
        <fullName evidence="9">PilC/PilY family type IV pilus protein</fullName>
    </submittedName>
</protein>
<feature type="signal peptide" evidence="7">
    <location>
        <begin position="1"/>
        <end position="32"/>
    </location>
</feature>
<comment type="subcellular location">
    <subcellularLocation>
        <location evidence="1">Fimbrium</location>
    </subcellularLocation>
</comment>
<feature type="chain" id="PRO_5046428256" evidence="7">
    <location>
        <begin position="33"/>
        <end position="1205"/>
    </location>
</feature>
<organism evidence="9 10">
    <name type="scientific">Tahibacter harae</name>
    <dbReference type="NCBI Taxonomy" id="2963937"/>
    <lineage>
        <taxon>Bacteria</taxon>
        <taxon>Pseudomonadati</taxon>
        <taxon>Pseudomonadota</taxon>
        <taxon>Gammaproteobacteria</taxon>
        <taxon>Lysobacterales</taxon>
        <taxon>Rhodanobacteraceae</taxon>
        <taxon>Tahibacter</taxon>
    </lineage>
</organism>
<dbReference type="EMBL" id="JANFQO010000003">
    <property type="protein sequence ID" value="MCQ4163776.1"/>
    <property type="molecule type" value="Genomic_DNA"/>
</dbReference>
<dbReference type="RefSeq" id="WP_255911349.1">
    <property type="nucleotide sequence ID" value="NZ_JANFQO010000003.1"/>
</dbReference>
<feature type="domain" description="PilY1 beta-propeller" evidence="8">
    <location>
        <begin position="712"/>
        <end position="1050"/>
    </location>
</feature>
<name>A0ABT1QMM2_9GAMM</name>
<keyword evidence="5" id="KW-0106">Calcium</keyword>
<gene>
    <name evidence="9" type="ORF">NM961_03540</name>
</gene>
<evidence type="ECO:0000256" key="2">
    <source>
        <dbReference type="ARBA" id="ARBA00008387"/>
    </source>
</evidence>
<evidence type="ECO:0000256" key="6">
    <source>
        <dbReference type="ARBA" id="ARBA00023263"/>
    </source>
</evidence>
<keyword evidence="4" id="KW-0479">Metal-binding</keyword>
<keyword evidence="10" id="KW-1185">Reference proteome</keyword>
<evidence type="ECO:0000256" key="4">
    <source>
        <dbReference type="ARBA" id="ARBA00022723"/>
    </source>
</evidence>
<proteinExistence type="inferred from homology"/>
<dbReference type="InterPro" id="IPR011047">
    <property type="entry name" value="Quinoprotein_ADH-like_sf"/>
</dbReference>
<evidence type="ECO:0000256" key="3">
    <source>
        <dbReference type="ARBA" id="ARBA00022558"/>
    </source>
</evidence>
<keyword evidence="6" id="KW-0281">Fimbrium</keyword>
<keyword evidence="3" id="KW-1029">Fimbrium biogenesis</keyword>
<dbReference type="Pfam" id="PF05567">
    <property type="entry name" value="T4P_PilY1"/>
    <property type="match status" value="1"/>
</dbReference>
<dbReference type="InterPro" id="IPR008707">
    <property type="entry name" value="B-propeller_PilY1"/>
</dbReference>
<comment type="caution">
    <text evidence="9">The sequence shown here is derived from an EMBL/GenBank/DDBJ whole genome shotgun (WGS) entry which is preliminary data.</text>
</comment>
<keyword evidence="7" id="KW-0732">Signal</keyword>
<evidence type="ECO:0000256" key="5">
    <source>
        <dbReference type="ARBA" id="ARBA00022837"/>
    </source>
</evidence>
<evidence type="ECO:0000256" key="7">
    <source>
        <dbReference type="SAM" id="SignalP"/>
    </source>
</evidence>
<reference evidence="9" key="1">
    <citation type="submission" date="2022-07" db="EMBL/GenBank/DDBJ databases">
        <title>Tahibacter sp., a new gammaproteobacterium isolated from the silt sample collected at pig farm.</title>
        <authorList>
            <person name="Chen H."/>
        </authorList>
    </citation>
    <scope>NUCLEOTIDE SEQUENCE</scope>
    <source>
        <strain evidence="9">P2K</strain>
    </source>
</reference>
<dbReference type="Proteomes" id="UP001165498">
    <property type="component" value="Unassembled WGS sequence"/>
</dbReference>
<comment type="similarity">
    <text evidence="2">Belongs to the PilY1 family.</text>
</comment>